<gene>
    <name evidence="1" type="ORF">QAD02_017060</name>
</gene>
<protein>
    <submittedName>
        <fullName evidence="1">Uncharacterized protein</fullName>
    </submittedName>
</protein>
<evidence type="ECO:0000313" key="1">
    <source>
        <dbReference type="EMBL" id="KAJ8681273.1"/>
    </source>
</evidence>
<dbReference type="Proteomes" id="UP001239111">
    <property type="component" value="Chromosome 2"/>
</dbReference>
<proteinExistence type="predicted"/>
<accession>A0ACC2PDU4</accession>
<evidence type="ECO:0000313" key="2">
    <source>
        <dbReference type="Proteomes" id="UP001239111"/>
    </source>
</evidence>
<keyword evidence="2" id="KW-1185">Reference proteome</keyword>
<name>A0ACC2PDU4_9HYME</name>
<comment type="caution">
    <text evidence="1">The sequence shown here is derived from an EMBL/GenBank/DDBJ whole genome shotgun (WGS) entry which is preliminary data.</text>
</comment>
<dbReference type="EMBL" id="CM056742">
    <property type="protein sequence ID" value="KAJ8681273.1"/>
    <property type="molecule type" value="Genomic_DNA"/>
</dbReference>
<reference evidence="1" key="1">
    <citation type="submission" date="2023-04" db="EMBL/GenBank/DDBJ databases">
        <title>A chromosome-level genome assembly of the parasitoid wasp Eretmocerus hayati.</title>
        <authorList>
            <person name="Zhong Y."/>
            <person name="Liu S."/>
            <person name="Liu Y."/>
        </authorList>
    </citation>
    <scope>NUCLEOTIDE SEQUENCE</scope>
    <source>
        <strain evidence="1">ZJU_SS_LIU_2023</strain>
    </source>
</reference>
<organism evidence="1 2">
    <name type="scientific">Eretmocerus hayati</name>
    <dbReference type="NCBI Taxonomy" id="131215"/>
    <lineage>
        <taxon>Eukaryota</taxon>
        <taxon>Metazoa</taxon>
        <taxon>Ecdysozoa</taxon>
        <taxon>Arthropoda</taxon>
        <taxon>Hexapoda</taxon>
        <taxon>Insecta</taxon>
        <taxon>Pterygota</taxon>
        <taxon>Neoptera</taxon>
        <taxon>Endopterygota</taxon>
        <taxon>Hymenoptera</taxon>
        <taxon>Apocrita</taxon>
        <taxon>Proctotrupomorpha</taxon>
        <taxon>Chalcidoidea</taxon>
        <taxon>Aphelinidae</taxon>
        <taxon>Aphelininae</taxon>
        <taxon>Eretmocerus</taxon>
    </lineage>
</organism>
<sequence>MPLIATNCPHSDSHGDLLIVHEVITQRKTFKKCSECDNDGPNLWLCLYPECCYVGCAEQYLDHSTAHNKEFPKHAAHMNLSSNRIWCYICQGEIHTVHVGSSSAPPGHMETKNNKHSGDASLNMDCKSDDYENLPRSRRCRDDHDDNLMNAEKGDSLLEKPEDSPDSTDSDDSRDFSMHSRGLVGLQNIGNTCYMNSALQALSNVPPLTQFFLDCSHIITYINKDRTHGLCLNYLQLMKDMWNKNTRGYVVPHAILTGIRLVHPMFRGYHQHDTQEFLRCFMDQLHEELREAIEEDREGLLRVKSTEEQSSEEEETEADGTEASSQSDAEYETCDSGVSEQSSLSDEGERGTKRRYSRVGQTEKVKNKATNRGSKKGSVDVGFSQQQRSSQSSPTKHRSKKQLKTRSIISDIFDGKLLSSVQCLTCDRISTRIETFQDLSLPIPSRDHIDMLHQGSLTPQKANACTDVTYTNQAGWISWIWQYLRSWLWGPVVTLHDCLSAFFSADELKGDNMYSCEKCNKLRNGVKYSKVLELPEVLCIHLKRFRHELMFSSKIASYVSFPLEGLDMQPYLHKDCVSKVTTYDLISIICHNGNAGGGHYVCYALNPINQMWFEFDDQCVTPVSSETVKNCEAYVLFYKKWSPEMQQVREKTFELTEIAARESSGLNFFVSKQWINRFNTFSEPGPIDNSDFLCSHGGVNPARAKFVDKICYPVGQSVWEFLFKTFGGGPVCTHLYECPICEEKYEAMEKRRQYECEVFNELNHPDNPTALYALAMPWFRQWQSFVKNKETQPPGPIDNSSIVVNKNGQTVLKAGSDYGPIPEELWQFFVNTYGGGPEIILHSCQRPVPAHSSIPAHSTSSPNVADSNPKLLLSRTETKKKQVSAAKSTDAIPLQESSLKLLEMLAKNTTTDSDDALQTSKETSA</sequence>